<dbReference type="CDD" id="cd16378">
    <property type="entry name" value="CcmH_N"/>
    <property type="match status" value="1"/>
</dbReference>
<dbReference type="InterPro" id="IPR038297">
    <property type="entry name" value="CcmH/CycL/NrfF/Ccl2_sf"/>
</dbReference>
<proteinExistence type="inferred from homology"/>
<evidence type="ECO:0000256" key="2">
    <source>
        <dbReference type="ARBA" id="ARBA00022617"/>
    </source>
</evidence>
<keyword evidence="5" id="KW-0201">Cytochrome c-type biogenesis</keyword>
<feature type="domain" description="CcmH/CycL/Ccl2/NrfF N-terminal" evidence="8">
    <location>
        <begin position="131"/>
        <end position="212"/>
    </location>
</feature>
<feature type="chain" id="PRO_5044959152" description="Cytochrome c-type biogenesis protein" evidence="7">
    <location>
        <begin position="18"/>
        <end position="214"/>
    </location>
</feature>
<reference evidence="9 10" key="1">
    <citation type="submission" date="2020-03" db="EMBL/GenBank/DDBJ databases">
        <title>Bacterial isolates of synthetic phycosphere.</title>
        <authorList>
            <person name="Fu H."/>
            <person name="Moran M.A."/>
        </authorList>
    </citation>
    <scope>NUCLEOTIDE SEQUENCE [LARGE SCALE GENOMIC DNA]</scope>
    <source>
        <strain evidence="9 10">HF1</strain>
    </source>
</reference>
<sequence>MKRLILPLALAATPVLAVQPDEMLSDPMFEAEAREISEGLRCPVCQNENIDDSNAVIAGELRILVRERLLVHYLEALEEVLAGTDIAANIQQGLNDAARPSTGVIINEAFVDDILAQIDAAGMDVEAVDAEAREVYLSGNPQQEVVDYIVARYGEFVLLQPTTQGANLVLWIAPLVMLILALGVGIVTIRNKPAAKPDALSDEEKKRLEEILGS</sequence>
<comment type="function">
    <text evidence="7">Possible subunit of a heme lyase.</text>
</comment>
<keyword evidence="4 7" id="KW-0732">Signal</keyword>
<feature type="signal peptide" evidence="7">
    <location>
        <begin position="1"/>
        <end position="17"/>
    </location>
</feature>
<evidence type="ECO:0000256" key="4">
    <source>
        <dbReference type="ARBA" id="ARBA00022729"/>
    </source>
</evidence>
<evidence type="ECO:0000313" key="9">
    <source>
        <dbReference type="EMBL" id="NIY73353.1"/>
    </source>
</evidence>
<keyword evidence="7" id="KW-1133">Transmembrane helix</keyword>
<comment type="similarity">
    <text evidence="1 7">Belongs to the CcmH/CycL/Ccl2/NrfF family.</text>
</comment>
<keyword evidence="10" id="KW-1185">Reference proteome</keyword>
<evidence type="ECO:0000256" key="3">
    <source>
        <dbReference type="ARBA" id="ARBA00022723"/>
    </source>
</evidence>
<keyword evidence="2 7" id="KW-0349">Heme</keyword>
<dbReference type="PANTHER" id="PTHR47870">
    <property type="entry name" value="CYTOCHROME C-TYPE BIOGENESIS PROTEIN CCMH"/>
    <property type="match status" value="1"/>
</dbReference>
<keyword evidence="7" id="KW-0472">Membrane</keyword>
<keyword evidence="3 7" id="KW-0479">Metal-binding</keyword>
<dbReference type="InterPro" id="IPR005616">
    <property type="entry name" value="CcmH/CycL/Ccl2/NrfF_N"/>
</dbReference>
<feature type="domain" description="CcmH/CycL/Ccl2/NrfF N-terminal" evidence="8">
    <location>
        <begin position="8"/>
        <end position="69"/>
    </location>
</feature>
<evidence type="ECO:0000256" key="6">
    <source>
        <dbReference type="ARBA" id="ARBA00023004"/>
    </source>
</evidence>
<dbReference type="InterPro" id="IPR051263">
    <property type="entry name" value="C-type_cytochrome_biogenesis"/>
</dbReference>
<dbReference type="Gene3D" id="1.10.8.640">
    <property type="entry name" value="Cytochrome C biogenesis protein"/>
    <property type="match status" value="2"/>
</dbReference>
<dbReference type="Pfam" id="PF03918">
    <property type="entry name" value="CcmH"/>
    <property type="match status" value="2"/>
</dbReference>
<dbReference type="Proteomes" id="UP000709466">
    <property type="component" value="Unassembled WGS sequence"/>
</dbReference>
<gene>
    <name evidence="9" type="ORF">HCZ30_13040</name>
</gene>
<accession>A0ABX0VZW9</accession>
<evidence type="ECO:0000259" key="8">
    <source>
        <dbReference type="Pfam" id="PF03918"/>
    </source>
</evidence>
<evidence type="ECO:0000256" key="5">
    <source>
        <dbReference type="ARBA" id="ARBA00022748"/>
    </source>
</evidence>
<evidence type="ECO:0000256" key="1">
    <source>
        <dbReference type="ARBA" id="ARBA00010342"/>
    </source>
</evidence>
<evidence type="ECO:0000256" key="7">
    <source>
        <dbReference type="RuleBase" id="RU364112"/>
    </source>
</evidence>
<dbReference type="EMBL" id="JAATOP010000009">
    <property type="protein sequence ID" value="NIY73353.1"/>
    <property type="molecule type" value="Genomic_DNA"/>
</dbReference>
<dbReference type="PANTHER" id="PTHR47870:SF1">
    <property type="entry name" value="CYTOCHROME C-TYPE BIOGENESIS PROTEIN CCMH"/>
    <property type="match status" value="1"/>
</dbReference>
<organism evidence="9 10">
    <name type="scientific">Marivivens donghaensis</name>
    <dbReference type="NCBI Taxonomy" id="1699413"/>
    <lineage>
        <taxon>Bacteria</taxon>
        <taxon>Pseudomonadati</taxon>
        <taxon>Pseudomonadota</taxon>
        <taxon>Alphaproteobacteria</taxon>
        <taxon>Rhodobacterales</taxon>
        <taxon>Paracoccaceae</taxon>
        <taxon>Marivivens group</taxon>
        <taxon>Marivivens</taxon>
    </lineage>
</organism>
<keyword evidence="6 7" id="KW-0408">Iron</keyword>
<name>A0ABX0VZW9_9RHOB</name>
<comment type="caution">
    <text evidence="9">The sequence shown here is derived from an EMBL/GenBank/DDBJ whole genome shotgun (WGS) entry which is preliminary data.</text>
</comment>
<keyword evidence="7" id="KW-0812">Transmembrane</keyword>
<feature type="transmembrane region" description="Helical" evidence="7">
    <location>
        <begin position="168"/>
        <end position="189"/>
    </location>
</feature>
<evidence type="ECO:0000313" key="10">
    <source>
        <dbReference type="Proteomes" id="UP000709466"/>
    </source>
</evidence>
<protein>
    <recommendedName>
        <fullName evidence="7">Cytochrome c-type biogenesis protein</fullName>
    </recommendedName>
</protein>